<gene>
    <name evidence="1" type="ORF">CSOJ01_03544</name>
</gene>
<protein>
    <submittedName>
        <fullName evidence="1">Uncharacterized protein</fullName>
    </submittedName>
</protein>
<keyword evidence="2" id="KW-1185">Reference proteome</keyword>
<organism evidence="1 2">
    <name type="scientific">Colletotrichum sojae</name>
    <dbReference type="NCBI Taxonomy" id="2175907"/>
    <lineage>
        <taxon>Eukaryota</taxon>
        <taxon>Fungi</taxon>
        <taxon>Dikarya</taxon>
        <taxon>Ascomycota</taxon>
        <taxon>Pezizomycotina</taxon>
        <taxon>Sordariomycetes</taxon>
        <taxon>Hypocreomycetidae</taxon>
        <taxon>Glomerellales</taxon>
        <taxon>Glomerellaceae</taxon>
        <taxon>Colletotrichum</taxon>
        <taxon>Colletotrichum orchidearum species complex</taxon>
    </lineage>
</organism>
<comment type="caution">
    <text evidence="1">The sequence shown here is derived from an EMBL/GenBank/DDBJ whole genome shotgun (WGS) entry which is preliminary data.</text>
</comment>
<dbReference type="EMBL" id="WIGN01000035">
    <property type="protein sequence ID" value="KAF6815461.1"/>
    <property type="molecule type" value="Genomic_DNA"/>
</dbReference>
<dbReference type="Proteomes" id="UP000652219">
    <property type="component" value="Unassembled WGS sequence"/>
</dbReference>
<reference evidence="1 2" key="1">
    <citation type="journal article" date="2020" name="Phytopathology">
        <title>Genome Sequence Resources of Colletotrichum truncatum, C. plurivorum, C. musicola, and C. sojae: Four Species Pathogenic to Soybean (Glycine max).</title>
        <authorList>
            <person name="Rogerio F."/>
            <person name="Boufleur T.R."/>
            <person name="Ciampi-Guillardi M."/>
            <person name="Sukno S.A."/>
            <person name="Thon M.R."/>
            <person name="Massola Junior N.S."/>
            <person name="Baroncelli R."/>
        </authorList>
    </citation>
    <scope>NUCLEOTIDE SEQUENCE [LARGE SCALE GENOMIC DNA]</scope>
    <source>
        <strain evidence="1 2">LFN0009</strain>
    </source>
</reference>
<dbReference type="AlphaFoldDB" id="A0A8H6N0X6"/>
<proteinExistence type="predicted"/>
<sequence length="146" mass="15890">MYLRSTNRDGRSVGGAALAQAFTTYMTTNHLKWTEPQLVRGRSFFRVQTMASPDSVVTDHRYDVLVDVPVLFASPHSPTSSHLSAWVSHVETLMRVTQAPAEAPFCQVTSEHMIIGDFVDSDLPHPGLASAKLLRTPALSPATAVG</sequence>
<name>A0A8H6N0X6_9PEZI</name>
<accession>A0A8H6N0X6</accession>
<evidence type="ECO:0000313" key="2">
    <source>
        <dbReference type="Proteomes" id="UP000652219"/>
    </source>
</evidence>
<evidence type="ECO:0000313" key="1">
    <source>
        <dbReference type="EMBL" id="KAF6815461.1"/>
    </source>
</evidence>